<dbReference type="Gene3D" id="2.30.29.30">
    <property type="entry name" value="Pleckstrin-homology domain (PH domain)/Phosphotyrosine-binding domain (PTB)"/>
    <property type="match status" value="1"/>
</dbReference>
<feature type="compositionally biased region" description="Basic and acidic residues" evidence="2">
    <location>
        <begin position="547"/>
        <end position="556"/>
    </location>
</feature>
<keyword evidence="5" id="KW-0808">Transferase</keyword>
<dbReference type="SUPFAM" id="SSF50156">
    <property type="entry name" value="PDZ domain-like"/>
    <property type="match status" value="1"/>
</dbReference>
<gene>
    <name evidence="5" type="primary">LOC106612959</name>
</gene>
<dbReference type="GeneID" id="106612959"/>
<feature type="region of interest" description="Disordered" evidence="2">
    <location>
        <begin position="909"/>
        <end position="951"/>
    </location>
</feature>
<proteinExistence type="predicted"/>
<feature type="compositionally biased region" description="Low complexity" evidence="2">
    <location>
        <begin position="513"/>
        <end position="523"/>
    </location>
</feature>
<evidence type="ECO:0000256" key="2">
    <source>
        <dbReference type="SAM" id="MobiDB-lite"/>
    </source>
</evidence>
<feature type="compositionally biased region" description="Polar residues" evidence="2">
    <location>
        <begin position="705"/>
        <end position="723"/>
    </location>
</feature>
<feature type="compositionally biased region" description="Polar residues" evidence="2">
    <location>
        <begin position="495"/>
        <end position="508"/>
    </location>
</feature>
<dbReference type="PROSITE" id="PS50003">
    <property type="entry name" value="PH_DOMAIN"/>
    <property type="match status" value="1"/>
</dbReference>
<feature type="domain" description="PH" evidence="3">
    <location>
        <begin position="578"/>
        <end position="678"/>
    </location>
</feature>
<evidence type="ECO:0000256" key="1">
    <source>
        <dbReference type="SAM" id="Coils"/>
    </source>
</evidence>
<evidence type="ECO:0000259" key="3">
    <source>
        <dbReference type="PROSITE" id="PS50003"/>
    </source>
</evidence>
<feature type="region of interest" description="Disordered" evidence="2">
    <location>
        <begin position="683"/>
        <end position="758"/>
    </location>
</feature>
<dbReference type="SMART" id="SM00233">
    <property type="entry name" value="PH"/>
    <property type="match status" value="1"/>
</dbReference>
<dbReference type="InterPro" id="IPR001849">
    <property type="entry name" value="PH_domain"/>
</dbReference>
<keyword evidence="1" id="KW-0175">Coiled coil</keyword>
<evidence type="ECO:0000313" key="5">
    <source>
        <dbReference type="RefSeq" id="XP_045570194.1"/>
    </source>
</evidence>
<dbReference type="SUPFAM" id="SSF50729">
    <property type="entry name" value="PH domain-like"/>
    <property type="match status" value="1"/>
</dbReference>
<keyword evidence="5" id="KW-0418">Kinase</keyword>
<protein>
    <submittedName>
        <fullName evidence="5">Connector enhancer of kinase suppressor of ras 1 isoform X1</fullName>
    </submittedName>
</protein>
<feature type="region of interest" description="Disordered" evidence="2">
    <location>
        <begin position="462"/>
        <end position="567"/>
    </location>
</feature>
<dbReference type="RefSeq" id="XP_045570194.1">
    <property type="nucleotide sequence ID" value="XM_045714238.1"/>
</dbReference>
<dbReference type="GO" id="GO:0016301">
    <property type="term" value="F:kinase activity"/>
    <property type="evidence" value="ECO:0007669"/>
    <property type="project" value="UniProtKB-KW"/>
</dbReference>
<accession>A0ABM3EGL2</accession>
<keyword evidence="4" id="KW-1185">Reference proteome</keyword>
<sequence length="951" mass="106211">MVVYLSNCKDLGTAVHKVVYLSKVKDLGTAVHMVVYLSYCKDLGIAVHMVVYLSYCKDLGTAVHKVVYLSYCKDLGTAVHKVVYLSYCKDLGTAVHKVVYLSYCKDLGTAVHKVVYLSYCKDLGTAVHMVVYLSYCKDLGTAVHKVVYLSYCKDLGTAVHMVVYLSYCKDLGTAVHKVVYLSYCKDLGTAVHKVVYLSYCKDLGTAVHKVVYLSYCKDLGTAVHKVVYLSYCKDLGTAVHKVVYLSYCKDLGTAVHKVVYLSYCKDLGTAVHMVVYLSYCKDLGTAVHKVVYLSYCKDLGTAVHKDSTVYEKEKDIISICRQLVAVCDEILYCSPEALLTHTAQLERVDLVPVFDGDHLSPADFCDKILPGDEVIQINDQIVVGWSRNNLLKKLQENPSGATLVLKKVPVSLNLKDAPQQPLCPQEEEEEEEEEGNQRFSVLERVAASVRSLSFRAAVQGPVVSQHMGQEESELSNDRGLDSSLTYTSHSHHQGELSSLSAGDTNSLKGSRFSPRPRGEGSAPPSSPSPRVLELTRASISSCPEMGGHGEDKEPKKMSTKGKSTATSRRRVSCRELVQPDCDGWLWKKRKESSVFMTQKWQRFWFVLKGPTLYWYTSQQEEKAEGLVHISSYNIESAGEHKRKYVFQMCHQRFQTFFFAAENVNDMTKWINCLITAIQKHKKFHKGPPDSEEECYSETESEDEGSTPSPRRNKIYTKTLSNTLPRARKEKEKEKEEKEKKNKVQVPAPPTGLSKIPGAPEDEMDVLFHGLKEGGVSLIGSKQPQTQDHFRKSFIRRNKNPVINEKAHTLRALQSTLKDKEAELQLINKVLEDSELTSQKYCQWKEHNKDLHLEIEKLAVQRAKALAKTKDTPPGSSSGEMGEAVAVETEAAYGLSLGYGEMLVDAEPSLSSTMKKAAGDSDVEPQSEQSVTAEISTDDVASPASRENYFYI</sequence>
<feature type="compositionally biased region" description="Acidic residues" evidence="2">
    <location>
        <begin position="689"/>
        <end position="704"/>
    </location>
</feature>
<dbReference type="InterPro" id="IPR011993">
    <property type="entry name" value="PH-like_dom_sf"/>
</dbReference>
<feature type="compositionally biased region" description="Basic and acidic residues" evidence="2">
    <location>
        <begin position="726"/>
        <end position="741"/>
    </location>
</feature>
<organism evidence="4 5">
    <name type="scientific">Salmo salar</name>
    <name type="common">Atlantic salmon</name>
    <dbReference type="NCBI Taxonomy" id="8030"/>
    <lineage>
        <taxon>Eukaryota</taxon>
        <taxon>Metazoa</taxon>
        <taxon>Chordata</taxon>
        <taxon>Craniata</taxon>
        <taxon>Vertebrata</taxon>
        <taxon>Euteleostomi</taxon>
        <taxon>Actinopterygii</taxon>
        <taxon>Neopterygii</taxon>
        <taxon>Teleostei</taxon>
        <taxon>Protacanthopterygii</taxon>
        <taxon>Salmoniformes</taxon>
        <taxon>Salmonidae</taxon>
        <taxon>Salmoninae</taxon>
        <taxon>Salmo</taxon>
    </lineage>
</organism>
<feature type="coiled-coil region" evidence="1">
    <location>
        <begin position="802"/>
        <end position="836"/>
    </location>
</feature>
<dbReference type="InterPro" id="IPR051566">
    <property type="entry name" value="CNKSR"/>
</dbReference>
<dbReference type="PANTHER" id="PTHR12844">
    <property type="entry name" value="CONNECTOR ENCHANCER OF KINASE SUPPRESSOR OF RAS"/>
    <property type="match status" value="1"/>
</dbReference>
<feature type="compositionally biased region" description="Acidic residues" evidence="2">
    <location>
        <begin position="425"/>
        <end position="434"/>
    </location>
</feature>
<evidence type="ECO:0000313" key="4">
    <source>
        <dbReference type="Proteomes" id="UP001652741"/>
    </source>
</evidence>
<feature type="compositionally biased region" description="Polar residues" evidence="2">
    <location>
        <begin position="923"/>
        <end position="934"/>
    </location>
</feature>
<dbReference type="Pfam" id="PF00169">
    <property type="entry name" value="PH"/>
    <property type="match status" value="1"/>
</dbReference>
<dbReference type="InterPro" id="IPR036034">
    <property type="entry name" value="PDZ_sf"/>
</dbReference>
<dbReference type="PANTHER" id="PTHR12844:SF10">
    <property type="entry name" value="CONNECTOR ENHANCER OF KINASE SUPPRESSOR OF RAS 1"/>
    <property type="match status" value="1"/>
</dbReference>
<reference evidence="5" key="1">
    <citation type="submission" date="2025-08" db="UniProtKB">
        <authorList>
            <consortium name="RefSeq"/>
        </authorList>
    </citation>
    <scope>IDENTIFICATION</scope>
</reference>
<dbReference type="Proteomes" id="UP001652741">
    <property type="component" value="Chromosome ssa01"/>
</dbReference>
<dbReference type="CDD" id="cd01260">
    <property type="entry name" value="PH_CNK_mammalian-like"/>
    <property type="match status" value="1"/>
</dbReference>
<feature type="region of interest" description="Disordered" evidence="2">
    <location>
        <begin position="416"/>
        <end position="438"/>
    </location>
</feature>
<name>A0ABM3EGL2_SALSA</name>